<protein>
    <submittedName>
        <fullName evidence="2">17899_t:CDS:1</fullName>
    </submittedName>
</protein>
<dbReference type="InterPro" id="IPR038430">
    <property type="entry name" value="NDAH_ubi_oxred_su3_sf"/>
</dbReference>
<proteinExistence type="predicted"/>
<dbReference type="EMBL" id="CAJVPV010007531">
    <property type="protein sequence ID" value="CAG8620159.1"/>
    <property type="molecule type" value="Genomic_DNA"/>
</dbReference>
<reference evidence="2" key="1">
    <citation type="submission" date="2021-06" db="EMBL/GenBank/DDBJ databases">
        <authorList>
            <person name="Kallberg Y."/>
            <person name="Tangrot J."/>
            <person name="Rosling A."/>
        </authorList>
    </citation>
    <scope>NUCLEOTIDE SEQUENCE</scope>
    <source>
        <strain evidence="2">CL551</strain>
    </source>
</reference>
<keyword evidence="1" id="KW-1133">Transmembrane helix</keyword>
<keyword evidence="3" id="KW-1185">Reference proteome</keyword>
<feature type="transmembrane region" description="Helical" evidence="1">
    <location>
        <begin position="6"/>
        <end position="24"/>
    </location>
</feature>
<name>A0A9N9GRE4_9GLOM</name>
<dbReference type="AlphaFoldDB" id="A0A9N9GRE4"/>
<keyword evidence="1" id="KW-0812">Transmembrane</keyword>
<keyword evidence="1" id="KW-0472">Membrane</keyword>
<dbReference type="Gene3D" id="1.20.58.1610">
    <property type="entry name" value="NADH:ubiquinone/plastoquinone oxidoreductase, chain 3"/>
    <property type="match status" value="1"/>
</dbReference>
<organism evidence="2 3">
    <name type="scientific">Acaulospora morrowiae</name>
    <dbReference type="NCBI Taxonomy" id="94023"/>
    <lineage>
        <taxon>Eukaryota</taxon>
        <taxon>Fungi</taxon>
        <taxon>Fungi incertae sedis</taxon>
        <taxon>Mucoromycota</taxon>
        <taxon>Glomeromycotina</taxon>
        <taxon>Glomeromycetes</taxon>
        <taxon>Diversisporales</taxon>
        <taxon>Acaulosporaceae</taxon>
        <taxon>Acaulospora</taxon>
    </lineage>
</organism>
<gene>
    <name evidence="2" type="ORF">AMORRO_LOCUS8625</name>
</gene>
<dbReference type="Proteomes" id="UP000789342">
    <property type="component" value="Unassembled WGS sequence"/>
</dbReference>
<evidence type="ECO:0000313" key="3">
    <source>
        <dbReference type="Proteomes" id="UP000789342"/>
    </source>
</evidence>
<evidence type="ECO:0000313" key="2">
    <source>
        <dbReference type="EMBL" id="CAG8620159.1"/>
    </source>
</evidence>
<sequence>MSGDSSLIIIICILALLSASLLLINNRLAVKKPDPAKLSPYECGFSVSGYGALNYADKGKPSENPE</sequence>
<comment type="caution">
    <text evidence="2">The sequence shown here is derived from an EMBL/GenBank/DDBJ whole genome shotgun (WGS) entry which is preliminary data.</text>
</comment>
<accession>A0A9N9GRE4</accession>
<evidence type="ECO:0000256" key="1">
    <source>
        <dbReference type="SAM" id="Phobius"/>
    </source>
</evidence>